<evidence type="ECO:0000313" key="2">
    <source>
        <dbReference type="Proteomes" id="UP000321058"/>
    </source>
</evidence>
<dbReference type="Proteomes" id="UP000321058">
    <property type="component" value="Unassembled WGS sequence"/>
</dbReference>
<name>A0A512NKD6_9HYPH</name>
<accession>A0A512NKD6</accession>
<reference evidence="1 2" key="1">
    <citation type="submission" date="2019-07" db="EMBL/GenBank/DDBJ databases">
        <title>Whole genome shotgun sequence of Reyranella soli NBRC 108950.</title>
        <authorList>
            <person name="Hosoyama A."/>
            <person name="Uohara A."/>
            <person name="Ohji S."/>
            <person name="Ichikawa N."/>
        </authorList>
    </citation>
    <scope>NUCLEOTIDE SEQUENCE [LARGE SCALE GENOMIC DNA]</scope>
    <source>
        <strain evidence="1 2">NBRC 108950</strain>
    </source>
</reference>
<gene>
    <name evidence="1" type="ORF">RSO01_65790</name>
</gene>
<sequence>MLRGAGCWYVDNDRGTLGSAGQGSQSLQMGSAKIHYQKVAINGLVRLAVETVGYFPYCPRFASHGSFYGALGNHVEKLGALVFAVLFGALPDRSL</sequence>
<proteinExistence type="predicted"/>
<organism evidence="1 2">
    <name type="scientific">Reyranella soli</name>
    <dbReference type="NCBI Taxonomy" id="1230389"/>
    <lineage>
        <taxon>Bacteria</taxon>
        <taxon>Pseudomonadati</taxon>
        <taxon>Pseudomonadota</taxon>
        <taxon>Alphaproteobacteria</taxon>
        <taxon>Hyphomicrobiales</taxon>
        <taxon>Reyranellaceae</taxon>
        <taxon>Reyranella</taxon>
    </lineage>
</organism>
<dbReference type="EMBL" id="BKAJ01000130">
    <property type="protein sequence ID" value="GEP59413.1"/>
    <property type="molecule type" value="Genomic_DNA"/>
</dbReference>
<protein>
    <submittedName>
        <fullName evidence="1">Uncharacterized protein</fullName>
    </submittedName>
</protein>
<comment type="caution">
    <text evidence="1">The sequence shown here is derived from an EMBL/GenBank/DDBJ whole genome shotgun (WGS) entry which is preliminary data.</text>
</comment>
<dbReference type="AlphaFoldDB" id="A0A512NKD6"/>
<keyword evidence="2" id="KW-1185">Reference proteome</keyword>
<evidence type="ECO:0000313" key="1">
    <source>
        <dbReference type="EMBL" id="GEP59413.1"/>
    </source>
</evidence>